<dbReference type="PROSITE" id="PS50600">
    <property type="entry name" value="ULP_PROTEASE"/>
    <property type="match status" value="1"/>
</dbReference>
<feature type="compositionally biased region" description="Polar residues" evidence="4">
    <location>
        <begin position="754"/>
        <end position="767"/>
    </location>
</feature>
<protein>
    <submittedName>
        <fullName evidence="6">F12K21.5</fullName>
    </submittedName>
</protein>
<reference key="1">
    <citation type="journal article" date="2000" name="Nature">
        <title>Sequence and analysis of chromosome 1 of the plant Arabidopsis thaliana.</title>
        <authorList>
            <person name="Theologis A."/>
            <person name="Ecker J.R."/>
            <person name="Palm C.J."/>
            <person name="Federspiel N.A."/>
            <person name="Kaul S."/>
            <person name="White O."/>
            <person name="Alonso J."/>
            <person name="Altafi H."/>
            <person name="Araujo R."/>
            <person name="Bowman C.L."/>
            <person name="Brooks S.Y."/>
            <person name="Buehler E."/>
            <person name="Chan A."/>
            <person name="Chao Q."/>
            <person name="Chen H."/>
            <person name="Cheuk R.F."/>
            <person name="Chin C.W."/>
            <person name="Chung M.K."/>
            <person name="Conn L."/>
            <person name="Conway A.B."/>
            <person name="Conway A.R."/>
            <person name="Creasy T.H."/>
            <person name="Dewar K."/>
            <person name="Dunn P."/>
            <person name="Etgu P."/>
            <person name="Feldblyum T.V."/>
            <person name="Feng J."/>
            <person name="Fong B."/>
            <person name="Fujii C.Y."/>
            <person name="Gill J.E."/>
            <person name="Goldsmith A.D."/>
            <person name="Haas B."/>
            <person name="Hansen N.F."/>
            <person name="Hughes B."/>
            <person name="Huizar L."/>
            <person name="Hunter J.L."/>
            <person name="Jenkins J."/>
            <person name="Johnson-Hopson C."/>
            <person name="Khan S."/>
            <person name="Khaykin E."/>
            <person name="Kim C.J."/>
            <person name="Koo H.L."/>
            <person name="Kremenetskaia I."/>
            <person name="Kurtz D.B."/>
            <person name="Kwan A."/>
            <person name="Lam B."/>
            <person name="Langin-Hooper S."/>
            <person name="Lee A."/>
            <person name="Lee J.M."/>
            <person name="Lenz C.A."/>
            <person name="Li J.H."/>
            <person name="Li Y."/>
            <person name="Lin X."/>
            <person name="Liu S.X."/>
            <person name="Liu Z.A."/>
            <person name="Luros J.S."/>
            <person name="Maiti R."/>
            <person name="Marziali A."/>
            <person name="Militscher J."/>
            <person name="Miranda M."/>
            <person name="Nguyen M."/>
            <person name="Nierman W.C."/>
            <person name="Osborne B.I."/>
            <person name="Pai G."/>
            <person name="Peterson J."/>
            <person name="Pham P.K."/>
            <person name="Rizzo M."/>
            <person name="Rooney T."/>
            <person name="Rowley D."/>
            <person name="Sakano H."/>
            <person name="Salzberg S.L."/>
            <person name="Schwartz J.R."/>
            <person name="Shinn P."/>
            <person name="Southwick A.M."/>
            <person name="Sun H."/>
            <person name="Tallon L.J."/>
            <person name="Tambunga G."/>
            <person name="Toriumi M.J."/>
            <person name="Town C.D."/>
            <person name="Utterback T."/>
            <person name="Van Aken S."/>
            <person name="Vaysberg M."/>
            <person name="Vysotskaia V.S."/>
            <person name="Walker M."/>
            <person name="Wu D."/>
            <person name="Yu G."/>
            <person name="Fraser C.M."/>
            <person name="Venter J.C."/>
            <person name="Davis R.W."/>
        </authorList>
    </citation>
    <scope>NUCLEOTIDE SEQUENCE [LARGE SCALE GENOMIC DNA]</scope>
    <source>
        <strain>cv. Columbia</strain>
    </source>
</reference>
<dbReference type="InterPro" id="IPR015410">
    <property type="entry name" value="DUF1985"/>
</dbReference>
<dbReference type="InterPro" id="IPR038765">
    <property type="entry name" value="Papain-like_cys_pep_sf"/>
</dbReference>
<evidence type="ECO:0000256" key="4">
    <source>
        <dbReference type="SAM" id="MobiDB-lite"/>
    </source>
</evidence>
<feature type="compositionally biased region" description="Polar residues" evidence="4">
    <location>
        <begin position="609"/>
        <end position="618"/>
    </location>
</feature>
<dbReference type="EMBL" id="AC023279">
    <property type="protein sequence ID" value="AAF79275.1"/>
    <property type="molecule type" value="Genomic_DNA"/>
</dbReference>
<dbReference type="GO" id="GO:0008234">
    <property type="term" value="F:cysteine-type peptidase activity"/>
    <property type="evidence" value="ECO:0007669"/>
    <property type="project" value="InterPro"/>
</dbReference>
<dbReference type="PANTHER" id="PTHR48449:SF1">
    <property type="entry name" value="DUF1985 DOMAIN-CONTAINING PROTEIN"/>
    <property type="match status" value="1"/>
</dbReference>
<reference evidence="6" key="3">
    <citation type="submission" date="2000-06" db="EMBL/GenBank/DDBJ databases">
        <authorList>
            <person name="Cheuk R."/>
            <person name="Shinn P."/>
            <person name="Brooks S."/>
            <person name="Buehler E."/>
            <person name="Chao Q."/>
            <person name="Johnson-Hopson C."/>
            <person name="Khan S."/>
            <person name="Kim C."/>
            <person name="Altafi H."/>
            <person name="Bei B."/>
            <person name="Chin C."/>
            <person name="Chiou J."/>
            <person name="Choi E."/>
            <person name="Conn L."/>
            <person name="Conway A."/>
            <person name="Gonzalez A."/>
            <person name="Hansen N."/>
            <person name="Howing B."/>
            <person name="Koo T."/>
            <person name="Lam B."/>
            <person name="Lee J."/>
            <person name="Lenz C."/>
            <person name="Li J."/>
            <person name="Liu A."/>
            <person name="Liu J."/>
            <person name="Liu S."/>
            <person name="Mukharsky N."/>
            <person name="Nguyen M."/>
            <person name="Palm C."/>
            <person name="Pham P."/>
            <person name="Sakano H."/>
            <person name="Schwartz J."/>
            <person name="Southwick A."/>
            <person name="Thaveri A."/>
            <person name="Toriumi M."/>
            <person name="Vaysberg M."/>
            <person name="Yu G."/>
            <person name="Davis R."/>
            <person name="Federspiel N."/>
            <person name="Theologis A."/>
            <person name="Ecker J."/>
        </authorList>
    </citation>
    <scope>NUCLEOTIDE SEQUENCE</scope>
</reference>
<dbReference type="PANTHER" id="PTHR48449">
    <property type="entry name" value="DUF1985 DOMAIN-CONTAINING PROTEIN"/>
    <property type="match status" value="1"/>
</dbReference>
<dbReference type="Pfam" id="PF02902">
    <property type="entry name" value="Peptidase_C48"/>
    <property type="match status" value="1"/>
</dbReference>
<dbReference type="InterPro" id="IPR003653">
    <property type="entry name" value="Peptidase_C48_C"/>
</dbReference>
<accession>Q9LNM3</accession>
<feature type="compositionally biased region" description="Basic residues" evidence="4">
    <location>
        <begin position="700"/>
        <end position="709"/>
    </location>
</feature>
<dbReference type="GO" id="GO:0006508">
    <property type="term" value="P:proteolysis"/>
    <property type="evidence" value="ECO:0007669"/>
    <property type="project" value="UniProtKB-KW"/>
</dbReference>
<organism evidence="6">
    <name type="scientific">Arabidopsis thaliana</name>
    <name type="common">Mouse-ear cress</name>
    <dbReference type="NCBI Taxonomy" id="3702"/>
    <lineage>
        <taxon>Eukaryota</taxon>
        <taxon>Viridiplantae</taxon>
        <taxon>Streptophyta</taxon>
        <taxon>Embryophyta</taxon>
        <taxon>Tracheophyta</taxon>
        <taxon>Spermatophyta</taxon>
        <taxon>Magnoliopsida</taxon>
        <taxon>eudicotyledons</taxon>
        <taxon>Gunneridae</taxon>
        <taxon>Pentapetalae</taxon>
        <taxon>rosids</taxon>
        <taxon>malvids</taxon>
        <taxon>Brassicales</taxon>
        <taxon>Brassicaceae</taxon>
        <taxon>Camelineae</taxon>
        <taxon>Arabidopsis</taxon>
    </lineage>
</organism>
<dbReference type="SUPFAM" id="SSF54001">
    <property type="entry name" value="Cysteine proteinases"/>
    <property type="match status" value="1"/>
</dbReference>
<feature type="domain" description="Ubiquitin-like protease family profile" evidence="5">
    <location>
        <begin position="806"/>
        <end position="989"/>
    </location>
</feature>
<keyword evidence="3" id="KW-0378">Hydrolase</keyword>
<dbReference type="Gene3D" id="3.40.395.10">
    <property type="entry name" value="Adenoviral Proteinase, Chain A"/>
    <property type="match status" value="1"/>
</dbReference>
<evidence type="ECO:0000256" key="3">
    <source>
        <dbReference type="ARBA" id="ARBA00022801"/>
    </source>
</evidence>
<feature type="compositionally biased region" description="Polar residues" evidence="4">
    <location>
        <begin position="727"/>
        <end position="747"/>
    </location>
</feature>
<name>Q9LNM3_ARATH</name>
<feature type="region of interest" description="Disordered" evidence="4">
    <location>
        <begin position="692"/>
        <end position="767"/>
    </location>
</feature>
<evidence type="ECO:0000313" key="6">
    <source>
        <dbReference type="EMBL" id="AAF79275.1"/>
    </source>
</evidence>
<evidence type="ECO:0000256" key="1">
    <source>
        <dbReference type="ARBA" id="ARBA00005234"/>
    </source>
</evidence>
<comment type="similarity">
    <text evidence="1">Belongs to the peptidase C48 family.</text>
</comment>
<proteinExistence type="inferred from homology"/>
<feature type="region of interest" description="Disordered" evidence="4">
    <location>
        <begin position="388"/>
        <end position="418"/>
    </location>
</feature>
<evidence type="ECO:0000256" key="2">
    <source>
        <dbReference type="ARBA" id="ARBA00022670"/>
    </source>
</evidence>
<reference evidence="6" key="2">
    <citation type="submission" date="2000-03" db="EMBL/GenBank/DDBJ databases">
        <title>Genomic sequence for Arabidopsis thaliana BAC F12K21 from chromosome I.</title>
        <authorList>
            <person name="Shinn P."/>
            <person name="Brooks S."/>
            <person name="Buehler E."/>
            <person name="Chao Q."/>
            <person name="Johnson-Hopson C."/>
            <person name="Khan S."/>
            <person name="Kim C."/>
            <person name="Altafi H."/>
            <person name="Bei Q."/>
            <person name="Chin C."/>
            <person name="Chiou J."/>
            <person name="Choi E."/>
            <person name="Conn L."/>
            <person name="Conway A."/>
            <person name="Gonzales A."/>
            <person name="Hansen N."/>
            <person name="Howing B."/>
            <person name="Koo T."/>
            <person name="Lam B."/>
            <person name="Lee J."/>
            <person name="Lenz C."/>
            <person name="Li J."/>
            <person name="Liu A."/>
            <person name="Liu K."/>
            <person name="Liu S."/>
            <person name="Mukharsky N."/>
            <person name="Nguyen M."/>
            <person name="Palm C."/>
            <person name="Pham P."/>
            <person name="Sakano H."/>
            <person name="Schwartz J."/>
            <person name="Southwick A."/>
            <person name="Thaveri A."/>
            <person name="Toriumi M."/>
            <person name="Vaysberg M."/>
            <person name="Yu G."/>
            <person name="Federspiel N.A."/>
            <person name="Theologis A."/>
            <person name="Ecker J.R."/>
        </authorList>
    </citation>
    <scope>NUCLEOTIDE SEQUENCE</scope>
</reference>
<feature type="compositionally biased region" description="Basic and acidic residues" evidence="4">
    <location>
        <begin position="403"/>
        <end position="415"/>
    </location>
</feature>
<keyword evidence="2" id="KW-0645">Protease</keyword>
<evidence type="ECO:0000259" key="5">
    <source>
        <dbReference type="PROSITE" id="PS50600"/>
    </source>
</evidence>
<sequence length="1033" mass="115457">MGDVELPKRLFRLGSEPEGRKRINNYFTLRWIEIIKAALDQNHLKQLEGSQFGFLLQMGTHQFSVMFLHYILSRQLVTDKKYEMWWVFAGKPIRFAIDDFALVTGLNCSKSGFNKKDARTRGKMKAVQNPTRFYKALFGKERKPTSQWIVGKLSMGKKYKDPLTRFRLSLLLLVDGILCPTCSRTIIDPDHVEMVKDVESFLKYPWGRTSFLATIRSAKQRTAKELAQDTTAIQGFPHALVLVTVACCPAIIYTADSVFNILDPTIPVEKLVQYVLGLSLNINVHDARTIDQSGMDRVTSLLNEELLAKEIDLSFSDEEDDEEVSHLLSLIMEEHPFEHNSWSGGVDANDVEHPSEDEFMADDCVNQAKGDGDDEMDVDGSGVAAEEREECAAGEGVDGLDGEANKDGPVTDKDGVSFADGEGLQQEVPRAGEMENNDSGSAGHGLREAVIKEVADEFEKRVLKIQQSNNDELKSYFEAELVKQKKELVAILTESVREAVSGLNRQAGIVGECSKCVADAHSKQVKHLNLLVETSSIALEQIRADQPGNKHGVSQQVEPNIGLSEGSDNLPAACGINVGVSVPERSNPNTRMEVREEDSIQKGGKKKSCSQMDAQSNRPLKRAKDMEHVASTKLENKEAVHEPKTVRVPIYVNVTLYVVAPLNYVHYVSPTEKLDDEVDIVEPNFSLGLTQEINDNRSRLPPRGKKKTFPSKVSVLRSSNRIRDRPIQSNSIENMTSIPVQPHQTASRGAGKSHVSSSAKVEKQTPNQSPAFIGPFKPFSVPSPSSVKRFLKQMERGVSYVLADGVVLENTEFLNIFEGQTLLDESGPDLLVRFIQLRLDKNKPLRFDFLPSSFLSELRRQYNKFVGAADKSAFYFSTLARVPFMVRPKWFAEIDVIYCPMQVERQHWVGLVIDLKKWGVTVLDCNRDVLKDEQVEKYVEHITIMLPYLIRKHGVNGYMLTQRLEPMTVSRPKIQCSCSSLGLVGIASVVLLELHSVNAMEYCGKLDDGKMRDAAKQYAIETFNALSPTERGA</sequence>
<feature type="region of interest" description="Disordered" evidence="4">
    <location>
        <begin position="581"/>
        <end position="624"/>
    </location>
</feature>
<dbReference type="AlphaFoldDB" id="Q9LNM3"/>
<dbReference type="Pfam" id="PF09331">
    <property type="entry name" value="DUF1985"/>
    <property type="match status" value="1"/>
</dbReference>